<evidence type="ECO:0000259" key="4">
    <source>
        <dbReference type="PROSITE" id="PS01124"/>
    </source>
</evidence>
<evidence type="ECO:0000313" key="5">
    <source>
        <dbReference type="EMBL" id="MCD2491579.1"/>
    </source>
</evidence>
<dbReference type="Gene3D" id="1.10.10.60">
    <property type="entry name" value="Homeodomain-like"/>
    <property type="match status" value="1"/>
</dbReference>
<dbReference type="InterPro" id="IPR020449">
    <property type="entry name" value="Tscrpt_reg_AraC-type_HTH"/>
</dbReference>
<sequence>MEEILKNGGLTLLAKSDGCAVYQLKNETGDGTMAFYEVLPGVSLIFNDLHISSWESNFHTTEDLFCIDHCREGRLEYEAGQDVFSYVEAGDVKLDRRIKHSGHFSLPLSHYHGITVSFHLPEAAGPVSEAIPEYHMDLYSVQKKYCSESHPMILHNAPSIGHIFSELYDVPAAIKPQYFRLKVMELLLFLDAMECPDAHVQPYFYRSHVEKIKAMYALMTGDLEHHYTMEYLSLHFDIPLTTMKNCFKGMFGCPINTYMRTYRMKQAAVMLRDRRELSVAEVSGLVGYDSASKFAAAFKDVMGRTPLEYRNN</sequence>
<name>A0AAP2RG29_9FIRM</name>
<dbReference type="PANTHER" id="PTHR47893:SF1">
    <property type="entry name" value="REGULATORY PROTEIN PCHR"/>
    <property type="match status" value="1"/>
</dbReference>
<evidence type="ECO:0000256" key="3">
    <source>
        <dbReference type="ARBA" id="ARBA00023163"/>
    </source>
</evidence>
<dbReference type="GO" id="GO:0003700">
    <property type="term" value="F:DNA-binding transcription factor activity"/>
    <property type="evidence" value="ECO:0007669"/>
    <property type="project" value="InterPro"/>
</dbReference>
<organism evidence="5 6">
    <name type="scientific">Lientehia hominis</name>
    <dbReference type="NCBI Taxonomy" id="2897778"/>
    <lineage>
        <taxon>Bacteria</taxon>
        <taxon>Bacillati</taxon>
        <taxon>Bacillota</taxon>
        <taxon>Clostridia</taxon>
        <taxon>Lachnospirales</taxon>
        <taxon>Lachnospiraceae</taxon>
        <taxon>Lientehia</taxon>
    </lineage>
</organism>
<keyword evidence="3" id="KW-0804">Transcription</keyword>
<dbReference type="InterPro" id="IPR018060">
    <property type="entry name" value="HTH_AraC"/>
</dbReference>
<protein>
    <submittedName>
        <fullName evidence="5">AraC family transcriptional regulator</fullName>
    </submittedName>
</protein>
<dbReference type="InterPro" id="IPR053142">
    <property type="entry name" value="PchR_regulatory_protein"/>
</dbReference>
<accession>A0AAP2RG29</accession>
<evidence type="ECO:0000313" key="6">
    <source>
        <dbReference type="Proteomes" id="UP001299265"/>
    </source>
</evidence>
<dbReference type="RefSeq" id="WP_231061503.1">
    <property type="nucleotide sequence ID" value="NZ_JAJNOR010000001.1"/>
</dbReference>
<proteinExistence type="predicted"/>
<feature type="domain" description="HTH araC/xylS-type" evidence="4">
    <location>
        <begin position="213"/>
        <end position="312"/>
    </location>
</feature>
<dbReference type="AlphaFoldDB" id="A0AAP2RG29"/>
<comment type="caution">
    <text evidence="5">The sequence shown here is derived from an EMBL/GenBank/DDBJ whole genome shotgun (WGS) entry which is preliminary data.</text>
</comment>
<keyword evidence="2" id="KW-0238">DNA-binding</keyword>
<gene>
    <name evidence="5" type="ORF">LQE92_02920</name>
</gene>
<dbReference type="SMART" id="SM00342">
    <property type="entry name" value="HTH_ARAC"/>
    <property type="match status" value="1"/>
</dbReference>
<dbReference type="EMBL" id="JAJNOR010000001">
    <property type="protein sequence ID" value="MCD2491579.1"/>
    <property type="molecule type" value="Genomic_DNA"/>
</dbReference>
<keyword evidence="1" id="KW-0805">Transcription regulation</keyword>
<dbReference type="InterPro" id="IPR009057">
    <property type="entry name" value="Homeodomain-like_sf"/>
</dbReference>
<evidence type="ECO:0000256" key="1">
    <source>
        <dbReference type="ARBA" id="ARBA00023015"/>
    </source>
</evidence>
<evidence type="ECO:0000256" key="2">
    <source>
        <dbReference type="ARBA" id="ARBA00023125"/>
    </source>
</evidence>
<dbReference type="GO" id="GO:0043565">
    <property type="term" value="F:sequence-specific DNA binding"/>
    <property type="evidence" value="ECO:0007669"/>
    <property type="project" value="InterPro"/>
</dbReference>
<dbReference type="PRINTS" id="PR00032">
    <property type="entry name" value="HTHARAC"/>
</dbReference>
<dbReference type="SUPFAM" id="SSF46689">
    <property type="entry name" value="Homeodomain-like"/>
    <property type="match status" value="1"/>
</dbReference>
<dbReference type="PANTHER" id="PTHR47893">
    <property type="entry name" value="REGULATORY PROTEIN PCHR"/>
    <property type="match status" value="1"/>
</dbReference>
<keyword evidence="6" id="KW-1185">Reference proteome</keyword>
<dbReference type="PROSITE" id="PS01124">
    <property type="entry name" value="HTH_ARAC_FAMILY_2"/>
    <property type="match status" value="1"/>
</dbReference>
<dbReference type="Pfam" id="PF12833">
    <property type="entry name" value="HTH_18"/>
    <property type="match status" value="1"/>
</dbReference>
<dbReference type="Proteomes" id="UP001299265">
    <property type="component" value="Unassembled WGS sequence"/>
</dbReference>
<reference evidence="5 6" key="1">
    <citation type="submission" date="2021-11" db="EMBL/GenBank/DDBJ databases">
        <title>Lacrimispora sp. nov. NSJ-141 isolated from human feces.</title>
        <authorList>
            <person name="Abdugheni R."/>
        </authorList>
    </citation>
    <scope>NUCLEOTIDE SEQUENCE [LARGE SCALE GENOMIC DNA]</scope>
    <source>
        <strain evidence="5 6">NSJ-141</strain>
    </source>
</reference>